<keyword evidence="1" id="KW-0812">Transmembrane</keyword>
<feature type="transmembrane region" description="Helical" evidence="1">
    <location>
        <begin position="7"/>
        <end position="25"/>
    </location>
</feature>
<dbReference type="Proteomes" id="UP000664357">
    <property type="component" value="Unassembled WGS sequence"/>
</dbReference>
<name>A0ABV0ESP9_9ENTE</name>
<comment type="caution">
    <text evidence="2">The sequence shown here is derived from an EMBL/GenBank/DDBJ whole genome shotgun (WGS) entry which is preliminary data.</text>
</comment>
<feature type="transmembrane region" description="Helical" evidence="1">
    <location>
        <begin position="80"/>
        <end position="98"/>
    </location>
</feature>
<evidence type="ECO:0000256" key="1">
    <source>
        <dbReference type="SAM" id="Phobius"/>
    </source>
</evidence>
<evidence type="ECO:0000313" key="2">
    <source>
        <dbReference type="EMBL" id="MEO1771670.1"/>
    </source>
</evidence>
<protein>
    <submittedName>
        <fullName evidence="2">Uncharacterized protein</fullName>
    </submittedName>
</protein>
<keyword evidence="3" id="KW-1185">Reference proteome</keyword>
<sequence length="99" mass="11160">MKKTKQLNHLALVLMIVFYFLLLAGNRLHIIPANVNMVALFSFILFAITIIFGFIIVPADEKRLFLPKGIGYGWTPNPRNRIGLLIYLGLLALTAMALF</sequence>
<keyword evidence="1" id="KW-0472">Membrane</keyword>
<dbReference type="EMBL" id="JAFREL020000003">
    <property type="protein sequence ID" value="MEO1771670.1"/>
    <property type="molecule type" value="Genomic_DNA"/>
</dbReference>
<reference evidence="2 3" key="1">
    <citation type="submission" date="2021-03" db="EMBL/GenBank/DDBJ databases">
        <authorList>
            <person name="Gilmore M.S."/>
            <person name="Schwartzman J."/>
            <person name="Van Tyne D."/>
            <person name="Martin M."/>
            <person name="Earl A.M."/>
            <person name="Manson A.L."/>
            <person name="Straub T."/>
            <person name="Salamzade R."/>
            <person name="Saavedra J."/>
            <person name="Lebreton F."/>
            <person name="Prichula J."/>
            <person name="Schaufler K."/>
            <person name="Gaca A."/>
            <person name="Sgardioli B."/>
            <person name="Wagenaar J."/>
            <person name="Strong T."/>
        </authorList>
    </citation>
    <scope>NUCLEOTIDE SEQUENCE [LARGE SCALE GENOMIC DNA]</scope>
    <source>
        <strain evidence="2 3">665A</strain>
    </source>
</reference>
<reference evidence="2 3" key="2">
    <citation type="submission" date="2024-02" db="EMBL/GenBank/DDBJ databases">
        <title>The Genome Sequence of Enterococcus sp. DIV0159.</title>
        <authorList>
            <person name="Earl A."/>
            <person name="Manson A."/>
            <person name="Gilmore M."/>
            <person name="Sanders J."/>
            <person name="Shea T."/>
            <person name="Howe W."/>
            <person name="Livny J."/>
            <person name="Cuomo C."/>
            <person name="Neafsey D."/>
            <person name="Birren B."/>
        </authorList>
    </citation>
    <scope>NUCLEOTIDE SEQUENCE [LARGE SCALE GENOMIC DNA]</scope>
    <source>
        <strain evidence="2 3">665A</strain>
    </source>
</reference>
<accession>A0ABV0ESP9</accession>
<organism evidence="2 3">
    <name type="scientific">Candidatus Enterococcus ferrettii</name>
    <dbReference type="NCBI Taxonomy" id="2815324"/>
    <lineage>
        <taxon>Bacteria</taxon>
        <taxon>Bacillati</taxon>
        <taxon>Bacillota</taxon>
        <taxon>Bacilli</taxon>
        <taxon>Lactobacillales</taxon>
        <taxon>Enterococcaceae</taxon>
        <taxon>Enterococcus</taxon>
    </lineage>
</organism>
<evidence type="ECO:0000313" key="3">
    <source>
        <dbReference type="Proteomes" id="UP000664357"/>
    </source>
</evidence>
<gene>
    <name evidence="2" type="ORF">JZO67_003651</name>
</gene>
<keyword evidence="1" id="KW-1133">Transmembrane helix</keyword>
<feature type="transmembrane region" description="Helical" evidence="1">
    <location>
        <begin position="37"/>
        <end position="59"/>
    </location>
</feature>
<proteinExistence type="predicted"/>
<dbReference type="RefSeq" id="WP_207704697.1">
    <property type="nucleotide sequence ID" value="NZ_JAFREL020000003.1"/>
</dbReference>